<proteinExistence type="predicted"/>
<dbReference type="RefSeq" id="WP_122352366.1">
    <property type="nucleotide sequence ID" value="NZ_BMPB01000015.1"/>
</dbReference>
<sequence>MSTLELKLSLIEQLKQIDDEQLLHKIKNLISQHTGKKVERLPAQMTVDELKEVLKKSIEESKQGLGMTSDELRKRHPLCQQD</sequence>
<gene>
    <name evidence="2" type="ORF">GGQ57_004635</name>
</gene>
<name>A0ABR6KT68_9BACT</name>
<reference evidence="2 3" key="1">
    <citation type="submission" date="2020-08" db="EMBL/GenBank/DDBJ databases">
        <title>Genomic Encyclopedia of Type Strains, Phase IV (KMG-IV): sequencing the most valuable type-strain genomes for metagenomic binning, comparative biology and taxonomic classification.</title>
        <authorList>
            <person name="Goeker M."/>
        </authorList>
    </citation>
    <scope>NUCLEOTIDE SEQUENCE [LARGE SCALE GENOMIC DNA]</scope>
    <source>
        <strain evidence="2 3">DSM 102983</strain>
    </source>
</reference>
<feature type="region of interest" description="Disordered" evidence="1">
    <location>
        <begin position="61"/>
        <end position="82"/>
    </location>
</feature>
<evidence type="ECO:0000256" key="1">
    <source>
        <dbReference type="SAM" id="MobiDB-lite"/>
    </source>
</evidence>
<accession>A0ABR6KT68</accession>
<dbReference type="Proteomes" id="UP000533637">
    <property type="component" value="Unassembled WGS sequence"/>
</dbReference>
<dbReference type="EMBL" id="JACHOC010000011">
    <property type="protein sequence ID" value="MBB4624691.1"/>
    <property type="molecule type" value="Genomic_DNA"/>
</dbReference>
<evidence type="ECO:0000313" key="2">
    <source>
        <dbReference type="EMBL" id="MBB4624691.1"/>
    </source>
</evidence>
<organism evidence="2 3">
    <name type="scientific">Parabacteroides faecis</name>
    <dbReference type="NCBI Taxonomy" id="1217282"/>
    <lineage>
        <taxon>Bacteria</taxon>
        <taxon>Pseudomonadati</taxon>
        <taxon>Bacteroidota</taxon>
        <taxon>Bacteroidia</taxon>
        <taxon>Bacteroidales</taxon>
        <taxon>Tannerellaceae</taxon>
        <taxon>Parabacteroides</taxon>
    </lineage>
</organism>
<comment type="caution">
    <text evidence="2">The sequence shown here is derived from an EMBL/GenBank/DDBJ whole genome shotgun (WGS) entry which is preliminary data.</text>
</comment>
<protein>
    <submittedName>
        <fullName evidence="2">Uncharacterized protein</fullName>
    </submittedName>
</protein>
<evidence type="ECO:0000313" key="3">
    <source>
        <dbReference type="Proteomes" id="UP000533637"/>
    </source>
</evidence>
<keyword evidence="3" id="KW-1185">Reference proteome</keyword>